<keyword evidence="1" id="KW-0812">Transmembrane</keyword>
<protein>
    <submittedName>
        <fullName evidence="2">PTS system beta-glucoside-specific transporter subunit IIABC</fullName>
    </submittedName>
</protein>
<accession>A0A377U109</accession>
<proteinExistence type="predicted"/>
<dbReference type="Proteomes" id="UP000254938">
    <property type="component" value="Unassembled WGS sequence"/>
</dbReference>
<gene>
    <name evidence="2" type="primary">bglF_4</name>
    <name evidence="2" type="ORF">NCTC9140_05714</name>
</gene>
<evidence type="ECO:0000313" key="2">
    <source>
        <dbReference type="EMBL" id="STS83930.1"/>
    </source>
</evidence>
<dbReference type="EMBL" id="UGKQ01000007">
    <property type="protein sequence ID" value="STS83930.1"/>
    <property type="molecule type" value="Genomic_DNA"/>
</dbReference>
<evidence type="ECO:0000256" key="1">
    <source>
        <dbReference type="SAM" id="Phobius"/>
    </source>
</evidence>
<dbReference type="AlphaFoldDB" id="A0A377U109"/>
<feature type="transmembrane region" description="Helical" evidence="1">
    <location>
        <begin position="36"/>
        <end position="58"/>
    </location>
</feature>
<name>A0A377U109_KLEPN</name>
<keyword evidence="1" id="KW-1133">Transmembrane helix</keyword>
<reference evidence="2 3" key="1">
    <citation type="submission" date="2018-06" db="EMBL/GenBank/DDBJ databases">
        <authorList>
            <consortium name="Pathogen Informatics"/>
            <person name="Doyle S."/>
        </authorList>
    </citation>
    <scope>NUCLEOTIDE SEQUENCE [LARGE SCALE GENOMIC DNA]</scope>
    <source>
        <strain evidence="2 3">NCTC9140</strain>
    </source>
</reference>
<keyword evidence="1" id="KW-0472">Membrane</keyword>
<sequence length="67" mass="7168">MVIGGALTHPLMIQAFEASQAPGAAVEHFLGIPVTFINYSSSVIPIILASWSAAGWSARAMRCCRHR</sequence>
<organism evidence="2 3">
    <name type="scientific">Klebsiella pneumoniae</name>
    <dbReference type="NCBI Taxonomy" id="573"/>
    <lineage>
        <taxon>Bacteria</taxon>
        <taxon>Pseudomonadati</taxon>
        <taxon>Pseudomonadota</taxon>
        <taxon>Gammaproteobacteria</taxon>
        <taxon>Enterobacterales</taxon>
        <taxon>Enterobacteriaceae</taxon>
        <taxon>Klebsiella/Raoultella group</taxon>
        <taxon>Klebsiella</taxon>
        <taxon>Klebsiella pneumoniae complex</taxon>
    </lineage>
</organism>
<evidence type="ECO:0000313" key="3">
    <source>
        <dbReference type="Proteomes" id="UP000254938"/>
    </source>
</evidence>